<feature type="region of interest" description="Disordered" evidence="1">
    <location>
        <begin position="1"/>
        <end position="83"/>
    </location>
</feature>
<dbReference type="AlphaFoldDB" id="A0A2A2K4V2"/>
<organism evidence="2 3">
    <name type="scientific">Diploscapter pachys</name>
    <dbReference type="NCBI Taxonomy" id="2018661"/>
    <lineage>
        <taxon>Eukaryota</taxon>
        <taxon>Metazoa</taxon>
        <taxon>Ecdysozoa</taxon>
        <taxon>Nematoda</taxon>
        <taxon>Chromadorea</taxon>
        <taxon>Rhabditida</taxon>
        <taxon>Rhabditina</taxon>
        <taxon>Rhabditomorpha</taxon>
        <taxon>Rhabditoidea</taxon>
        <taxon>Rhabditidae</taxon>
        <taxon>Diploscapter</taxon>
    </lineage>
</organism>
<feature type="compositionally biased region" description="Polar residues" evidence="1">
    <location>
        <begin position="34"/>
        <end position="46"/>
    </location>
</feature>
<dbReference type="EMBL" id="LIAE01009655">
    <property type="protein sequence ID" value="PAV68948.1"/>
    <property type="molecule type" value="Genomic_DNA"/>
</dbReference>
<accession>A0A2A2K4V2</accession>
<keyword evidence="3" id="KW-1185">Reference proteome</keyword>
<evidence type="ECO:0000313" key="2">
    <source>
        <dbReference type="EMBL" id="PAV68948.1"/>
    </source>
</evidence>
<proteinExistence type="predicted"/>
<sequence length="174" mass="18933">MFHRAPMTNHPLPVAGAGQRRFPPQRGQPHFMNTPATTPRTSNQLHAPQPAGRFAATPQPRAQGQPLPRPSHYFGPPRNAAVNRPPLRTAAAAAALPPQNRALPAAGGRIHPLQAHGPRQRIPLQQVPNRCSAAIPTRVQTSIGNIDSSVRGVNSKLANMRRDMQFAHNKMVRI</sequence>
<evidence type="ECO:0000313" key="3">
    <source>
        <dbReference type="Proteomes" id="UP000218231"/>
    </source>
</evidence>
<reference evidence="2 3" key="1">
    <citation type="journal article" date="2017" name="Curr. Biol.">
        <title>Genome architecture and evolution of a unichromosomal asexual nematode.</title>
        <authorList>
            <person name="Fradin H."/>
            <person name="Zegar C."/>
            <person name="Gutwein M."/>
            <person name="Lucas J."/>
            <person name="Kovtun M."/>
            <person name="Corcoran D."/>
            <person name="Baugh L.R."/>
            <person name="Kiontke K."/>
            <person name="Gunsalus K."/>
            <person name="Fitch D.H."/>
            <person name="Piano F."/>
        </authorList>
    </citation>
    <scope>NUCLEOTIDE SEQUENCE [LARGE SCALE GENOMIC DNA]</scope>
    <source>
        <strain evidence="2">PF1309</strain>
    </source>
</reference>
<name>A0A2A2K4V2_9BILA</name>
<dbReference type="Proteomes" id="UP000218231">
    <property type="component" value="Unassembled WGS sequence"/>
</dbReference>
<gene>
    <name evidence="2" type="ORF">WR25_05058</name>
</gene>
<evidence type="ECO:0000256" key="1">
    <source>
        <dbReference type="SAM" id="MobiDB-lite"/>
    </source>
</evidence>
<comment type="caution">
    <text evidence="2">The sequence shown here is derived from an EMBL/GenBank/DDBJ whole genome shotgun (WGS) entry which is preliminary data.</text>
</comment>
<protein>
    <submittedName>
        <fullName evidence="2">Uncharacterized protein</fullName>
    </submittedName>
</protein>